<reference evidence="3" key="1">
    <citation type="submission" date="2018-05" db="EMBL/GenBank/DDBJ databases">
        <authorList>
            <person name="Lanie J.A."/>
            <person name="Ng W.-L."/>
            <person name="Kazmierczak K.M."/>
            <person name="Andrzejewski T.M."/>
            <person name="Davidsen T.M."/>
            <person name="Wayne K.J."/>
            <person name="Tettelin H."/>
            <person name="Glass J.I."/>
            <person name="Rusch D."/>
            <person name="Podicherti R."/>
            <person name="Tsui H.-C.T."/>
            <person name="Winkler M.E."/>
        </authorList>
    </citation>
    <scope>NUCLEOTIDE SEQUENCE</scope>
</reference>
<sequence length="219" mass="24061">MADRPQIEQSPETAQRKGPWDQRIARFLVRPLVHTRVTPNHITTLRLLSGLAACGCLAYGETPLIHWGAGLFALSNFIDHMDGELARLGGKSSRIGHLYDLTSDVVIHILLFVSIGIGLSHSWLGDVSWIMGIVAGISVGGLFALFQILETRMGQKQANLPRYAGFEVEDVLYLIGPAIWGGGLVPILILATIGAPLFGIWALIRYRSQIFWPQKTVPE</sequence>
<name>A0A382RH16_9ZZZZ</name>
<proteinExistence type="predicted"/>
<feature type="transmembrane region" description="Helical" evidence="2">
    <location>
        <begin position="129"/>
        <end position="150"/>
    </location>
</feature>
<keyword evidence="2" id="KW-0472">Membrane</keyword>
<keyword evidence="2" id="KW-1133">Transmembrane helix</keyword>
<dbReference type="EMBL" id="UINC01121489">
    <property type="protein sequence ID" value="SVC96690.1"/>
    <property type="molecule type" value="Genomic_DNA"/>
</dbReference>
<evidence type="ECO:0000313" key="3">
    <source>
        <dbReference type="EMBL" id="SVC96690.1"/>
    </source>
</evidence>
<dbReference type="AlphaFoldDB" id="A0A382RH16"/>
<dbReference type="PROSITE" id="PS00379">
    <property type="entry name" value="CDP_ALCOHOL_P_TRANSF"/>
    <property type="match status" value="1"/>
</dbReference>
<accession>A0A382RH16</accession>
<keyword evidence="1" id="KW-0808">Transferase</keyword>
<dbReference type="GO" id="GO:0016780">
    <property type="term" value="F:phosphotransferase activity, for other substituted phosphate groups"/>
    <property type="evidence" value="ECO:0007669"/>
    <property type="project" value="InterPro"/>
</dbReference>
<keyword evidence="2" id="KW-0812">Transmembrane</keyword>
<dbReference type="GO" id="GO:0008654">
    <property type="term" value="P:phospholipid biosynthetic process"/>
    <property type="evidence" value="ECO:0007669"/>
    <property type="project" value="InterPro"/>
</dbReference>
<protein>
    <recommendedName>
        <fullName evidence="4">CDP-alcohol phosphatidyltransferase</fullName>
    </recommendedName>
</protein>
<dbReference type="InterPro" id="IPR043130">
    <property type="entry name" value="CDP-OH_PTrfase_TM_dom"/>
</dbReference>
<dbReference type="InterPro" id="IPR000462">
    <property type="entry name" value="CDP-OH_P_trans"/>
</dbReference>
<dbReference type="InterPro" id="IPR048254">
    <property type="entry name" value="CDP_ALCOHOL_P_TRANSF_CS"/>
</dbReference>
<feature type="transmembrane region" description="Helical" evidence="2">
    <location>
        <begin position="101"/>
        <end position="123"/>
    </location>
</feature>
<evidence type="ECO:0000256" key="1">
    <source>
        <dbReference type="ARBA" id="ARBA00022679"/>
    </source>
</evidence>
<dbReference type="Gene3D" id="1.20.120.1760">
    <property type="match status" value="1"/>
</dbReference>
<gene>
    <name evidence="3" type="ORF">METZ01_LOCUS349544</name>
</gene>
<feature type="transmembrane region" description="Helical" evidence="2">
    <location>
        <begin position="171"/>
        <end position="204"/>
    </location>
</feature>
<evidence type="ECO:0008006" key="4">
    <source>
        <dbReference type="Google" id="ProtNLM"/>
    </source>
</evidence>
<dbReference type="Pfam" id="PF01066">
    <property type="entry name" value="CDP-OH_P_transf"/>
    <property type="match status" value="1"/>
</dbReference>
<dbReference type="GO" id="GO:0016020">
    <property type="term" value="C:membrane"/>
    <property type="evidence" value="ECO:0007669"/>
    <property type="project" value="InterPro"/>
</dbReference>
<evidence type="ECO:0000256" key="2">
    <source>
        <dbReference type="SAM" id="Phobius"/>
    </source>
</evidence>
<organism evidence="3">
    <name type="scientific">marine metagenome</name>
    <dbReference type="NCBI Taxonomy" id="408172"/>
    <lineage>
        <taxon>unclassified sequences</taxon>
        <taxon>metagenomes</taxon>
        <taxon>ecological metagenomes</taxon>
    </lineage>
</organism>